<keyword evidence="9" id="KW-1185">Reference proteome</keyword>
<dbReference type="Gene3D" id="2.30.42.10">
    <property type="match status" value="1"/>
</dbReference>
<dbReference type="InterPro" id="IPR055210">
    <property type="entry name" value="CtpA/B_N"/>
</dbReference>
<comment type="similarity">
    <text evidence="1 5">Belongs to the peptidase S41A family.</text>
</comment>
<accession>A0A1D8P9N2</accession>
<dbReference type="InterPro" id="IPR004447">
    <property type="entry name" value="Peptidase_S41A"/>
</dbReference>
<name>A0A1D8P9N2_9FLAO</name>
<dbReference type="STRING" id="1850246.LPB138_11660"/>
<dbReference type="EMBL" id="CP017478">
    <property type="protein sequence ID" value="AOW21294.1"/>
    <property type="molecule type" value="Genomic_DNA"/>
</dbReference>
<dbReference type="SMART" id="SM00228">
    <property type="entry name" value="PDZ"/>
    <property type="match status" value="1"/>
</dbReference>
<sequence>MNLKSYLPLYLGIAIAIGILIGSLFNFKNRANSIFKANSEEAKIKRLIDYIQYDYVDDVNTEKLLDGAINQIVNKLDPHSVYFTRQELERDNEQMQGNFVGIGVQFVMNNDSVVITKILEGGPSQRVGLKAGDRILSADSDSLSGASLQNTDVMGILKGSPDTDVVLSVYRRSENKILEFPLTRGEVPIKSVPAYYMITDEIGYIKAEIFARTTYDEFKEALNKLQDKGMKKLILDLRDNRGGFMDIANKMADEFLEDKKLIVFTKNKKGEIEKDFATSKGDFEDGQVYILINENSASASEIVAGALQDNDKGTIIGRRSFGKGLVQQTMGLGDGSAIRLTISRYYTPTGRSIQKPYEMNHGKEYYDNFYKRFERGELVNADSIKVNDSLMYTTPKGKIVYGGGGIVPDKFVAIDTTQFIGSRYTSEIEQFTFKYVDDNREILKNWSLESFISNFDKDHKILNEYLKRIDVKFPLSNKKREIISRYLRASIARELFDDSSFYQIIQQDDNMIERVLELESTN</sequence>
<organism evidence="8 9">
    <name type="scientific">Urechidicola croceus</name>
    <dbReference type="NCBI Taxonomy" id="1850246"/>
    <lineage>
        <taxon>Bacteria</taxon>
        <taxon>Pseudomonadati</taxon>
        <taxon>Bacteroidota</taxon>
        <taxon>Flavobacteriia</taxon>
        <taxon>Flavobacteriales</taxon>
        <taxon>Flavobacteriaceae</taxon>
        <taxon>Urechidicola</taxon>
    </lineage>
</organism>
<dbReference type="Pfam" id="PF22694">
    <property type="entry name" value="CtpB_N-like"/>
    <property type="match status" value="1"/>
</dbReference>
<dbReference type="Gene3D" id="3.30.750.44">
    <property type="match status" value="1"/>
</dbReference>
<evidence type="ECO:0000313" key="9">
    <source>
        <dbReference type="Proteomes" id="UP000176050"/>
    </source>
</evidence>
<dbReference type="GO" id="GO:0006508">
    <property type="term" value="P:proteolysis"/>
    <property type="evidence" value="ECO:0007669"/>
    <property type="project" value="UniProtKB-KW"/>
</dbReference>
<evidence type="ECO:0000256" key="4">
    <source>
        <dbReference type="ARBA" id="ARBA00022825"/>
    </source>
</evidence>
<keyword evidence="6" id="KW-1133">Transmembrane helix</keyword>
<evidence type="ECO:0000256" key="5">
    <source>
        <dbReference type="RuleBase" id="RU004404"/>
    </source>
</evidence>
<keyword evidence="6" id="KW-0472">Membrane</keyword>
<dbReference type="InterPro" id="IPR005151">
    <property type="entry name" value="Tail-specific_protease"/>
</dbReference>
<dbReference type="KEGG" id="lul:LPB138_11660"/>
<dbReference type="GO" id="GO:0030288">
    <property type="term" value="C:outer membrane-bounded periplasmic space"/>
    <property type="evidence" value="ECO:0007669"/>
    <property type="project" value="TreeGrafter"/>
</dbReference>
<dbReference type="SUPFAM" id="SSF52096">
    <property type="entry name" value="ClpP/crotonase"/>
    <property type="match status" value="1"/>
</dbReference>
<dbReference type="GO" id="GO:0007165">
    <property type="term" value="P:signal transduction"/>
    <property type="evidence" value="ECO:0007669"/>
    <property type="project" value="TreeGrafter"/>
</dbReference>
<evidence type="ECO:0000313" key="8">
    <source>
        <dbReference type="EMBL" id="AOW21294.1"/>
    </source>
</evidence>
<reference evidence="8 9" key="1">
    <citation type="submission" date="2016-10" db="EMBL/GenBank/DDBJ databases">
        <title>Lutibacter sp. LPB0138, isolated from marine gastropod.</title>
        <authorList>
            <person name="Kim E."/>
            <person name="Yi H."/>
        </authorList>
    </citation>
    <scope>NUCLEOTIDE SEQUENCE [LARGE SCALE GENOMIC DNA]</scope>
    <source>
        <strain evidence="8 9">LPB0138</strain>
    </source>
</reference>
<dbReference type="SUPFAM" id="SSF50156">
    <property type="entry name" value="PDZ domain-like"/>
    <property type="match status" value="1"/>
</dbReference>
<proteinExistence type="inferred from homology"/>
<evidence type="ECO:0000256" key="3">
    <source>
        <dbReference type="ARBA" id="ARBA00022801"/>
    </source>
</evidence>
<keyword evidence="2 5" id="KW-0645">Protease</keyword>
<dbReference type="GO" id="GO:0004175">
    <property type="term" value="F:endopeptidase activity"/>
    <property type="evidence" value="ECO:0007669"/>
    <property type="project" value="TreeGrafter"/>
</dbReference>
<dbReference type="RefSeq" id="WP_070237442.1">
    <property type="nucleotide sequence ID" value="NZ_CP017478.1"/>
</dbReference>
<dbReference type="PANTHER" id="PTHR32060">
    <property type="entry name" value="TAIL-SPECIFIC PROTEASE"/>
    <property type="match status" value="1"/>
</dbReference>
<feature type="domain" description="PDZ" evidence="7">
    <location>
        <begin position="85"/>
        <end position="172"/>
    </location>
</feature>
<dbReference type="InterPro" id="IPR036034">
    <property type="entry name" value="PDZ_sf"/>
</dbReference>
<dbReference type="CDD" id="cd07560">
    <property type="entry name" value="Peptidase_S41_CPP"/>
    <property type="match status" value="1"/>
</dbReference>
<evidence type="ECO:0000256" key="2">
    <source>
        <dbReference type="ARBA" id="ARBA00022670"/>
    </source>
</evidence>
<dbReference type="PROSITE" id="PS50106">
    <property type="entry name" value="PDZ"/>
    <property type="match status" value="1"/>
</dbReference>
<keyword evidence="3 5" id="KW-0378">Hydrolase</keyword>
<keyword evidence="6" id="KW-0812">Transmembrane</keyword>
<dbReference type="InterPro" id="IPR029045">
    <property type="entry name" value="ClpP/crotonase-like_dom_sf"/>
</dbReference>
<dbReference type="CDD" id="cd06782">
    <property type="entry name" value="cpPDZ_CPP-like"/>
    <property type="match status" value="1"/>
</dbReference>
<gene>
    <name evidence="8" type="ORF">LPB138_11660</name>
</gene>
<protein>
    <submittedName>
        <fullName evidence="8">Peptidase S41</fullName>
    </submittedName>
</protein>
<feature type="transmembrane region" description="Helical" evidence="6">
    <location>
        <begin position="6"/>
        <end position="27"/>
    </location>
</feature>
<dbReference type="PANTHER" id="PTHR32060:SF30">
    <property type="entry name" value="CARBOXY-TERMINAL PROCESSING PROTEASE CTPA"/>
    <property type="match status" value="1"/>
</dbReference>
<dbReference type="Proteomes" id="UP000176050">
    <property type="component" value="Chromosome"/>
</dbReference>
<dbReference type="AlphaFoldDB" id="A0A1D8P9N2"/>
<evidence type="ECO:0000256" key="6">
    <source>
        <dbReference type="SAM" id="Phobius"/>
    </source>
</evidence>
<dbReference type="Pfam" id="PF13180">
    <property type="entry name" value="PDZ_2"/>
    <property type="match status" value="1"/>
</dbReference>
<evidence type="ECO:0000256" key="1">
    <source>
        <dbReference type="ARBA" id="ARBA00009179"/>
    </source>
</evidence>
<dbReference type="NCBIfam" id="TIGR00225">
    <property type="entry name" value="prc"/>
    <property type="match status" value="1"/>
</dbReference>
<keyword evidence="4 5" id="KW-0720">Serine protease</keyword>
<dbReference type="InterPro" id="IPR001478">
    <property type="entry name" value="PDZ"/>
</dbReference>
<dbReference type="SMART" id="SM00245">
    <property type="entry name" value="TSPc"/>
    <property type="match status" value="1"/>
</dbReference>
<evidence type="ECO:0000259" key="7">
    <source>
        <dbReference type="PROSITE" id="PS50106"/>
    </source>
</evidence>
<dbReference type="GO" id="GO:0008236">
    <property type="term" value="F:serine-type peptidase activity"/>
    <property type="evidence" value="ECO:0007669"/>
    <property type="project" value="UniProtKB-KW"/>
</dbReference>
<dbReference type="Gene3D" id="3.90.226.10">
    <property type="entry name" value="2-enoyl-CoA Hydratase, Chain A, domain 1"/>
    <property type="match status" value="1"/>
</dbReference>
<dbReference type="Pfam" id="PF03572">
    <property type="entry name" value="Peptidase_S41"/>
    <property type="match status" value="1"/>
</dbReference>
<dbReference type="OrthoDB" id="9812068at2"/>